<name>A0A6L9L2Z3_9BACT</name>
<gene>
    <name evidence="1" type="ORF">GK108_08565</name>
</gene>
<protein>
    <submittedName>
        <fullName evidence="1">Uncharacterized protein</fullName>
    </submittedName>
</protein>
<evidence type="ECO:0000313" key="1">
    <source>
        <dbReference type="EMBL" id="NDU94925.1"/>
    </source>
</evidence>
<dbReference type="EMBL" id="JAAFZH010000003">
    <property type="protein sequence ID" value="NDU94925.1"/>
    <property type="molecule type" value="Genomic_DNA"/>
</dbReference>
<evidence type="ECO:0000313" key="2">
    <source>
        <dbReference type="Proteomes" id="UP000474175"/>
    </source>
</evidence>
<dbReference type="RefSeq" id="WP_163945891.1">
    <property type="nucleotide sequence ID" value="NZ_JAAFZH010000003.1"/>
</dbReference>
<dbReference type="AlphaFoldDB" id="A0A6L9L2Z3"/>
<dbReference type="Proteomes" id="UP000474175">
    <property type="component" value="Unassembled WGS sequence"/>
</dbReference>
<comment type="caution">
    <text evidence="1">The sequence shown here is derived from an EMBL/GenBank/DDBJ whole genome shotgun (WGS) entry which is preliminary data.</text>
</comment>
<proteinExistence type="predicted"/>
<keyword evidence="2" id="KW-1185">Reference proteome</keyword>
<sequence length="291" mass="33299">MMKRYLSFLLLGLVALPVLGQEMADYYRLPDKQQQHHQYERLLARYGGAYTRDRWYFSVSGFLRTDRAQLDNSFNGLIGSESVTKPGWSAMIGWAYRERWAVEAGYTRSPIHSEILVNSGYPYTFRYSNDKQALVLRGKHMILSTSGPWRRSGFWLTGGVWLVPNSGQDKGNFSLAGYGFRDWRREKVDTLRLSGQTVTNRQPTAILEAGVEYNVRLTDRIDMGFSVRKLWGLGNSLTSNVSYVINGREAQQAQFQGMGSGVSYGVTFRYTYAARRIMPNVLDIQGKHRIR</sequence>
<reference evidence="1 2" key="1">
    <citation type="submission" date="2020-02" db="EMBL/GenBank/DDBJ databases">
        <title>Draft genome sequence of two Spirosoma agri KCTC 52727 and Spirosoma terrae KCTC 52035.</title>
        <authorList>
            <person name="Rojas J."/>
            <person name="Ambika Manirajan B."/>
            <person name="Suarez C."/>
            <person name="Ratering S."/>
            <person name="Schnell S."/>
        </authorList>
    </citation>
    <scope>NUCLEOTIDE SEQUENCE [LARGE SCALE GENOMIC DNA]</scope>
    <source>
        <strain evidence="1 2">KCTC 52035</strain>
    </source>
</reference>
<organism evidence="1 2">
    <name type="scientific">Spirosoma terrae</name>
    <dbReference type="NCBI Taxonomy" id="1968276"/>
    <lineage>
        <taxon>Bacteria</taxon>
        <taxon>Pseudomonadati</taxon>
        <taxon>Bacteroidota</taxon>
        <taxon>Cytophagia</taxon>
        <taxon>Cytophagales</taxon>
        <taxon>Cytophagaceae</taxon>
        <taxon>Spirosoma</taxon>
    </lineage>
</organism>
<accession>A0A6L9L2Z3</accession>